<keyword evidence="3" id="KW-0378">Hydrolase</keyword>
<keyword evidence="3" id="KW-0540">Nuclease</keyword>
<organism evidence="3 4">
    <name type="scientific">Acerihabitans arboris</name>
    <dbReference type="NCBI Taxonomy" id="2691583"/>
    <lineage>
        <taxon>Bacteria</taxon>
        <taxon>Pseudomonadati</taxon>
        <taxon>Pseudomonadota</taxon>
        <taxon>Gammaproteobacteria</taxon>
        <taxon>Enterobacterales</taxon>
        <taxon>Pectobacteriaceae</taxon>
        <taxon>Acerihabitans</taxon>
    </lineage>
</organism>
<accession>A0A845SMP5</accession>
<comment type="caution">
    <text evidence="3">The sequence shown here is derived from an EMBL/GenBank/DDBJ whole genome shotgun (WGS) entry which is preliminary data.</text>
</comment>
<dbReference type="InterPro" id="IPR003615">
    <property type="entry name" value="HNH_nuc"/>
</dbReference>
<keyword evidence="4" id="KW-1185">Reference proteome</keyword>
<dbReference type="Gene3D" id="3.90.75.20">
    <property type="match status" value="1"/>
</dbReference>
<dbReference type="InterPro" id="IPR044925">
    <property type="entry name" value="His-Me_finger_sf"/>
</dbReference>
<reference evidence="3 4" key="1">
    <citation type="submission" date="2019-12" db="EMBL/GenBank/DDBJ databases">
        <authorList>
            <person name="Lee S.D."/>
        </authorList>
    </citation>
    <scope>NUCLEOTIDE SEQUENCE [LARGE SCALE GENOMIC DNA]</scope>
    <source>
        <strain evidence="3 4">SAP-6</strain>
    </source>
</reference>
<dbReference type="Proteomes" id="UP000461443">
    <property type="component" value="Unassembled WGS sequence"/>
</dbReference>
<feature type="domain" description="HNH nuclease" evidence="2">
    <location>
        <begin position="118"/>
        <end position="161"/>
    </location>
</feature>
<reference evidence="3 4" key="2">
    <citation type="submission" date="2020-02" db="EMBL/GenBank/DDBJ databases">
        <title>The new genus of Enterobacteriales.</title>
        <authorList>
            <person name="Kim I.S."/>
        </authorList>
    </citation>
    <scope>NUCLEOTIDE SEQUENCE [LARGE SCALE GENOMIC DNA]</scope>
    <source>
        <strain evidence="3 4">SAP-6</strain>
    </source>
</reference>
<evidence type="ECO:0000259" key="2">
    <source>
        <dbReference type="Pfam" id="PF13392"/>
    </source>
</evidence>
<evidence type="ECO:0000313" key="3">
    <source>
        <dbReference type="EMBL" id="NDL64236.1"/>
    </source>
</evidence>
<evidence type="ECO:0000313" key="4">
    <source>
        <dbReference type="Proteomes" id="UP000461443"/>
    </source>
</evidence>
<protein>
    <submittedName>
        <fullName evidence="3">HNH endonuclease</fullName>
    </submittedName>
</protein>
<dbReference type="RefSeq" id="WP_162366953.1">
    <property type="nucleotide sequence ID" value="NZ_WUBS01000011.1"/>
</dbReference>
<proteinExistence type="predicted"/>
<keyword evidence="3" id="KW-0255">Endonuclease</keyword>
<dbReference type="Pfam" id="PF13392">
    <property type="entry name" value="HNH_3"/>
    <property type="match status" value="1"/>
</dbReference>
<dbReference type="AlphaFoldDB" id="A0A845SMP5"/>
<evidence type="ECO:0000256" key="1">
    <source>
        <dbReference type="SAM" id="MobiDB-lite"/>
    </source>
</evidence>
<dbReference type="GO" id="GO:0004519">
    <property type="term" value="F:endonuclease activity"/>
    <property type="evidence" value="ECO:0007669"/>
    <property type="project" value="UniProtKB-KW"/>
</dbReference>
<dbReference type="SUPFAM" id="SSF54060">
    <property type="entry name" value="His-Me finger endonucleases"/>
    <property type="match status" value="1"/>
</dbReference>
<dbReference type="EMBL" id="WUBS01000011">
    <property type="protein sequence ID" value="NDL64236.1"/>
    <property type="molecule type" value="Genomic_DNA"/>
</dbReference>
<sequence length="196" mass="22313">MKRPAQVYTAEQKLWLKWHSALPRAELARMFNEHFGTDITAEMIKRACLRFGLKTGRTGCFEKGHVRDPGSGAQKGTHNAGTFKKGQRPANWKPVGTEITDVDGYIQVKTAEPNTWAFKHHLVWEAANGPRPRGMVVRFIDGNKQNVFPDNLILITKAEHMHLTRRQYNTTPESLKPVTLTALRLEAAIFKRLRDI</sequence>
<name>A0A845SMP5_9GAMM</name>
<gene>
    <name evidence="3" type="ORF">GRH90_15965</name>
</gene>
<feature type="region of interest" description="Disordered" evidence="1">
    <location>
        <begin position="64"/>
        <end position="90"/>
    </location>
</feature>